<name>A0A6S6UCU3_9GAMM</name>
<reference evidence="1" key="1">
    <citation type="submission" date="2020-01" db="EMBL/GenBank/DDBJ databases">
        <authorList>
            <person name="Meier V. D."/>
            <person name="Meier V D."/>
        </authorList>
    </citation>
    <scope>NUCLEOTIDE SEQUENCE</scope>
    <source>
        <strain evidence="1">HLG_WM_MAG_09</strain>
    </source>
</reference>
<protein>
    <submittedName>
        <fullName evidence="1">Uncharacterized protein</fullName>
    </submittedName>
</protein>
<dbReference type="EMBL" id="CACVAT010000436">
    <property type="protein sequence ID" value="CAA6827220.1"/>
    <property type="molecule type" value="Genomic_DNA"/>
</dbReference>
<sequence>MNDDEFVDIFYVGILPVRVPLAEAEDMIAATPFDGCRMVDMYDPYDKCFMLGMLNSTYSGGLYSAVILPALIRLFPECGTLYTRELAITKLITVRERGTYLEKMVIFNWLWAYAQESDNSLIQLSLSNWLLADGDSGNAQPALDSTYH</sequence>
<evidence type="ECO:0000313" key="1">
    <source>
        <dbReference type="EMBL" id="CAA6827220.1"/>
    </source>
</evidence>
<proteinExistence type="predicted"/>
<accession>A0A6S6UCU3</accession>
<dbReference type="AlphaFoldDB" id="A0A6S6UCU3"/>
<gene>
    <name evidence="1" type="ORF">HELGO_WM47310</name>
</gene>
<organism evidence="1">
    <name type="scientific">uncultured Thiotrichaceae bacterium</name>
    <dbReference type="NCBI Taxonomy" id="298394"/>
    <lineage>
        <taxon>Bacteria</taxon>
        <taxon>Pseudomonadati</taxon>
        <taxon>Pseudomonadota</taxon>
        <taxon>Gammaproteobacteria</taxon>
        <taxon>Thiotrichales</taxon>
        <taxon>Thiotrichaceae</taxon>
        <taxon>environmental samples</taxon>
    </lineage>
</organism>